<accession>A0A1Y2J3I7</accession>
<feature type="chain" id="PRO_5013005681" description="Acid protease" evidence="3">
    <location>
        <begin position="23"/>
        <end position="857"/>
    </location>
</feature>
<feature type="signal peptide" evidence="3">
    <location>
        <begin position="1"/>
        <end position="22"/>
    </location>
</feature>
<name>A0A1Y2J3I7_TRAC3</name>
<evidence type="ECO:0000313" key="4">
    <source>
        <dbReference type="EMBL" id="OSD07021.1"/>
    </source>
</evidence>
<feature type="transmembrane region" description="Helical" evidence="2">
    <location>
        <begin position="785"/>
        <end position="808"/>
    </location>
</feature>
<evidence type="ECO:0000256" key="1">
    <source>
        <dbReference type="SAM" id="MobiDB-lite"/>
    </source>
</evidence>
<keyword evidence="3" id="KW-0732">Signal</keyword>
<dbReference type="Proteomes" id="UP000193067">
    <property type="component" value="Unassembled WGS sequence"/>
</dbReference>
<evidence type="ECO:0008006" key="6">
    <source>
        <dbReference type="Google" id="ProtNLM"/>
    </source>
</evidence>
<dbReference type="Gene3D" id="2.40.70.10">
    <property type="entry name" value="Acid Proteases"/>
    <property type="match status" value="1"/>
</dbReference>
<evidence type="ECO:0000313" key="5">
    <source>
        <dbReference type="Proteomes" id="UP000193067"/>
    </source>
</evidence>
<organism evidence="4 5">
    <name type="scientific">Trametes coccinea (strain BRFM310)</name>
    <name type="common">Pycnoporus coccineus</name>
    <dbReference type="NCBI Taxonomy" id="1353009"/>
    <lineage>
        <taxon>Eukaryota</taxon>
        <taxon>Fungi</taxon>
        <taxon>Dikarya</taxon>
        <taxon>Basidiomycota</taxon>
        <taxon>Agaricomycotina</taxon>
        <taxon>Agaricomycetes</taxon>
        <taxon>Polyporales</taxon>
        <taxon>Polyporaceae</taxon>
        <taxon>Trametes</taxon>
    </lineage>
</organism>
<keyword evidence="2" id="KW-0812">Transmembrane</keyword>
<dbReference type="SUPFAM" id="SSF50630">
    <property type="entry name" value="Acid proteases"/>
    <property type="match status" value="1"/>
</dbReference>
<dbReference type="AlphaFoldDB" id="A0A1Y2J3I7"/>
<reference evidence="4 5" key="1">
    <citation type="journal article" date="2015" name="Biotechnol. Biofuels">
        <title>Enhanced degradation of softwood versus hardwood by the white-rot fungus Pycnoporus coccineus.</title>
        <authorList>
            <person name="Couturier M."/>
            <person name="Navarro D."/>
            <person name="Chevret D."/>
            <person name="Henrissat B."/>
            <person name="Piumi F."/>
            <person name="Ruiz-Duenas F.J."/>
            <person name="Martinez A.T."/>
            <person name="Grigoriev I.V."/>
            <person name="Riley R."/>
            <person name="Lipzen A."/>
            <person name="Berrin J.G."/>
            <person name="Master E.R."/>
            <person name="Rosso M.N."/>
        </authorList>
    </citation>
    <scope>NUCLEOTIDE SEQUENCE [LARGE SCALE GENOMIC DNA]</scope>
    <source>
        <strain evidence="4 5">BRFM310</strain>
    </source>
</reference>
<evidence type="ECO:0000256" key="3">
    <source>
        <dbReference type="SAM" id="SignalP"/>
    </source>
</evidence>
<dbReference type="InterPro" id="IPR021109">
    <property type="entry name" value="Peptidase_aspartic_dom_sf"/>
</dbReference>
<keyword evidence="2" id="KW-1133">Transmembrane helix</keyword>
<evidence type="ECO:0000256" key="2">
    <source>
        <dbReference type="SAM" id="Phobius"/>
    </source>
</evidence>
<gene>
    <name evidence="4" type="ORF">PYCCODRAFT_1383055</name>
</gene>
<dbReference type="OrthoDB" id="2791547at2759"/>
<feature type="region of interest" description="Disordered" evidence="1">
    <location>
        <begin position="659"/>
        <end position="701"/>
    </location>
</feature>
<sequence>MVSSFGALRALLVAALLSPALSLPHPPAALPWKRNIQSYVDNMVYLDGSKSSLYCAVEANRQTYGGYLDNHWDGMIVKSDSSQGSTSQITVESVSVTVSSNHGTISFMGEDVEIDYYTTSQWPSQWPSIDSSAGVGAARIGVDITNSKSVMNQYLAKKWSNILDNWYYDLFLFYDWMNATAQKTEIDFAGIITTGSAFDWTAVLDISASDVKSWGLPDMSAIKNQPYIYLRNDGTFYIDDCLWVNGKQYTEKSKVSGTSSGSVVVDIHLTERWSYFPDDIVKALYGSVSGSKYYSQSNYGYYQIPCDTKITFWFTIGGVKYTVIEEALVAPNPWGDQCIGSIFTYGQSSSWDITFGFQFLSSFYYRSGVSHSSNQPYAKLLPLPSPAQGSYGSSSDAWSWSKSGNGMTYSDSGSGYSGSSYSGSSSSSGSGYSGSSGSSYSGSSGSGYSGSSGSGYQGSSGSSQSWGYQDGSYQSSSAYAASSSYYNGGSGWNSGSGSGGYNGNNGNNGYQSSSAYAASSTYGSGSGSGGYNGWGSNNGYQSSSSSAYQASATFGSDYGSGWGNNNGGHNGYQSSSTSSAYYPSSTYGSGSGWNNGNNYNSGSNYQSSQGSYGNGWGNGGGYQSQYTPSTTTTFTTVTHTNIGTTTVAWPTSGSGSGYSGSGSGYSGSNSNSGSGYSGSGYSGSDSNSGSGYSGSGYSGSDSESDSYSYSYGYSYSDSESSSYSTAVSGYQGSHYSGSGSGYSGSGYANEDLKVAGNAAVDEKDENGNDLNLPHGSITDKLKHCLPAIIVVAALAGLGLVIGLITCLVRRRRNRDAPRGSSAYSTVHFKDVHEPVSVPLYGAEEGSSRYADPYKDKE</sequence>
<dbReference type="EMBL" id="KZ084089">
    <property type="protein sequence ID" value="OSD07021.1"/>
    <property type="molecule type" value="Genomic_DNA"/>
</dbReference>
<dbReference type="STRING" id="1353009.A0A1Y2J3I7"/>
<keyword evidence="5" id="KW-1185">Reference proteome</keyword>
<proteinExistence type="predicted"/>
<keyword evidence="2" id="KW-0472">Membrane</keyword>
<protein>
    <recommendedName>
        <fullName evidence="6">Acid protease</fullName>
    </recommendedName>
</protein>